<dbReference type="Gene3D" id="3.40.50.720">
    <property type="entry name" value="NAD(P)-binding Rossmann-like Domain"/>
    <property type="match status" value="1"/>
</dbReference>
<dbReference type="CDD" id="cd00757">
    <property type="entry name" value="ThiF_MoeB_HesA_family"/>
    <property type="match status" value="1"/>
</dbReference>
<dbReference type="InterPro" id="IPR001763">
    <property type="entry name" value="Rhodanese-like_dom"/>
</dbReference>
<keyword evidence="3" id="KW-1185">Reference proteome</keyword>
<gene>
    <name evidence="2" type="ORF">RM549_10840</name>
</gene>
<dbReference type="RefSeq" id="WP_311684648.1">
    <property type="nucleotide sequence ID" value="NZ_JAVRHM010000011.1"/>
</dbReference>
<comment type="caution">
    <text evidence="2">The sequence shown here is derived from an EMBL/GenBank/DDBJ whole genome shotgun (WGS) entry which is preliminary data.</text>
</comment>
<accession>A0ABU3E308</accession>
<dbReference type="InterPro" id="IPR035985">
    <property type="entry name" value="Ubiquitin-activating_enz"/>
</dbReference>
<dbReference type="Proteomes" id="UP001261624">
    <property type="component" value="Unassembled WGS sequence"/>
</dbReference>
<proteinExistence type="predicted"/>
<dbReference type="CDD" id="cd00158">
    <property type="entry name" value="RHOD"/>
    <property type="match status" value="1"/>
</dbReference>
<sequence length="362" mass="39933">MLTEKEKQRYLRHILLEEIGKAGQLKLKQAKVLVIGAGGLGCPVLQYLAAAGVGKIGIIDDDVVDVSNLQRQILFSEKNVGEPKVIAAKNRLQEVNSSIEIVTYKERLSAKNALHIFPEYDIIVEGSDNFTTKYLANDAAVLSGKPLVFGSIFKFDGQVSVFNYHDGPTYRCLFPEPGSAEEMPSCSEVGVLGILPGIIGNLQANEVLKMILGIGNVLSGKLLLFDALEMQFQILPFRKNPDVKINNLEEISFSCEISAVKSLSYQEYVKSQNSYTLLDVRYPAERAIADIGGINIPLPELHKRYSELTSEDNVLVYCASGMRSLKAISVLQEYFPQKTFFSLEKGLAEVFKKTRNSVSGGK</sequence>
<dbReference type="SMART" id="SM00450">
    <property type="entry name" value="RHOD"/>
    <property type="match status" value="1"/>
</dbReference>
<dbReference type="PROSITE" id="PS50206">
    <property type="entry name" value="RHODANESE_3"/>
    <property type="match status" value="1"/>
</dbReference>
<dbReference type="Pfam" id="PF00581">
    <property type="entry name" value="Rhodanese"/>
    <property type="match status" value="1"/>
</dbReference>
<dbReference type="PANTHER" id="PTHR10953">
    <property type="entry name" value="UBIQUITIN-ACTIVATING ENZYME E1"/>
    <property type="match status" value="1"/>
</dbReference>
<dbReference type="InterPro" id="IPR045886">
    <property type="entry name" value="ThiF/MoeB/HesA"/>
</dbReference>
<name>A0ABU3E308_9FLAO</name>
<evidence type="ECO:0000313" key="2">
    <source>
        <dbReference type="EMBL" id="MDT0690283.1"/>
    </source>
</evidence>
<dbReference type="InterPro" id="IPR000594">
    <property type="entry name" value="ThiF_NAD_FAD-bd"/>
</dbReference>
<dbReference type="SUPFAM" id="SSF69572">
    <property type="entry name" value="Activating enzymes of the ubiquitin-like proteins"/>
    <property type="match status" value="1"/>
</dbReference>
<evidence type="ECO:0000259" key="1">
    <source>
        <dbReference type="PROSITE" id="PS50206"/>
    </source>
</evidence>
<reference evidence="2 3" key="1">
    <citation type="submission" date="2023-09" db="EMBL/GenBank/DDBJ databases">
        <authorList>
            <person name="Rey-Velasco X."/>
        </authorList>
    </citation>
    <scope>NUCLEOTIDE SEQUENCE [LARGE SCALE GENOMIC DNA]</scope>
    <source>
        <strain evidence="2 3">F188</strain>
    </source>
</reference>
<dbReference type="NCBIfam" id="NF004281">
    <property type="entry name" value="PRK05690.1"/>
    <property type="match status" value="1"/>
</dbReference>
<protein>
    <submittedName>
        <fullName evidence="2">HesA/MoeB/ThiF family protein</fullName>
    </submittedName>
</protein>
<evidence type="ECO:0000313" key="3">
    <source>
        <dbReference type="Proteomes" id="UP001261624"/>
    </source>
</evidence>
<dbReference type="InterPro" id="IPR036873">
    <property type="entry name" value="Rhodanese-like_dom_sf"/>
</dbReference>
<dbReference type="Gene3D" id="3.40.250.10">
    <property type="entry name" value="Rhodanese-like domain"/>
    <property type="match status" value="1"/>
</dbReference>
<dbReference type="PANTHER" id="PTHR10953:SF102">
    <property type="entry name" value="ADENYLYLTRANSFERASE AND SULFURTRANSFERASE MOCS3"/>
    <property type="match status" value="1"/>
</dbReference>
<dbReference type="Pfam" id="PF00899">
    <property type="entry name" value="ThiF"/>
    <property type="match status" value="1"/>
</dbReference>
<feature type="domain" description="Rhodanese" evidence="1">
    <location>
        <begin position="271"/>
        <end position="359"/>
    </location>
</feature>
<dbReference type="EMBL" id="JAVRHM010000011">
    <property type="protein sequence ID" value="MDT0690283.1"/>
    <property type="molecule type" value="Genomic_DNA"/>
</dbReference>
<organism evidence="2 3">
    <name type="scientific">Autumnicola patrickiae</name>
    <dbReference type="NCBI Taxonomy" id="3075591"/>
    <lineage>
        <taxon>Bacteria</taxon>
        <taxon>Pseudomonadati</taxon>
        <taxon>Bacteroidota</taxon>
        <taxon>Flavobacteriia</taxon>
        <taxon>Flavobacteriales</taxon>
        <taxon>Flavobacteriaceae</taxon>
        <taxon>Autumnicola</taxon>
    </lineage>
</organism>